<feature type="region of interest" description="Disordered" evidence="1">
    <location>
        <begin position="36"/>
        <end position="75"/>
    </location>
</feature>
<dbReference type="EMBL" id="LGRX02022496">
    <property type="protein sequence ID" value="KAK3255550.1"/>
    <property type="molecule type" value="Genomic_DNA"/>
</dbReference>
<accession>A0AAE0F9M0</accession>
<protein>
    <recommendedName>
        <fullName evidence="4">PI3K/PI4K catalytic domain-containing protein</fullName>
    </recommendedName>
</protein>
<sequence>MRVRLPYFITLVEIGRFPAGIPDRIVRQKRLISNRKGADGDGSAFEDQPQSVADSSPLGATEIPDDSNVSPPSVSVVLPPENDIPRWEDCSKCYKCADGHQGNSPEIKYVQHEFSEVPLRRLLQRSTPDVPFRRGSRAAAMSKLRPKELSNFRMAPVPPDNSLPECAVCSGCSTQLIPMVKTKTFANVNYTMEVGASPANVYRAYSSLKHGALGVVKLWCLPKKNSKGEYMKFQGCSSPKEKIYSTMLRKVAGMQKVCSMCGLERLNAQAWAEHVRSVQPHTGIKVDAHGLFMEKVDGISLATLMSGKPMTTPATRLKMLNMISSEAVVEAAITDLLLSQCDRHPQNVFLNPEGVMRFIDNDQGLADAWRPCQVDSIFLPTTEKFEIARAGWRHIGSKGKEPMAKHPNPLRILDYRCHVTGGAIGKDYPPNLKLRHVAQTCLQKLASVDERTLELGLNLPEKRHAGILRERAQAMLKDGFEKALADASSRQTPTFPVADPCCNITLVKNAFHCSSTATREGAVDAARFTNATVSAEGTELLASLDLYRSGASGYKPAPDRAARRAEAATVADALRPPVQLYRRRGAGRSTAVLRPVHRQNRGFRTAEVKSEEV</sequence>
<reference evidence="2 3" key="1">
    <citation type="journal article" date="2015" name="Genome Biol. Evol.">
        <title>Comparative Genomics of a Bacterivorous Green Alga Reveals Evolutionary Causalities and Consequences of Phago-Mixotrophic Mode of Nutrition.</title>
        <authorList>
            <person name="Burns J.A."/>
            <person name="Paasch A."/>
            <person name="Narechania A."/>
            <person name="Kim E."/>
        </authorList>
    </citation>
    <scope>NUCLEOTIDE SEQUENCE [LARGE SCALE GENOMIC DNA]</scope>
    <source>
        <strain evidence="2 3">PLY_AMNH</strain>
    </source>
</reference>
<evidence type="ECO:0008006" key="4">
    <source>
        <dbReference type="Google" id="ProtNLM"/>
    </source>
</evidence>
<evidence type="ECO:0000313" key="2">
    <source>
        <dbReference type="EMBL" id="KAK3255550.1"/>
    </source>
</evidence>
<gene>
    <name evidence="2" type="ORF">CYMTET_35274</name>
</gene>
<name>A0AAE0F9M0_9CHLO</name>
<evidence type="ECO:0000256" key="1">
    <source>
        <dbReference type="SAM" id="MobiDB-lite"/>
    </source>
</evidence>
<dbReference type="AlphaFoldDB" id="A0AAE0F9M0"/>
<proteinExistence type="predicted"/>
<dbReference type="Proteomes" id="UP001190700">
    <property type="component" value="Unassembled WGS sequence"/>
</dbReference>
<organism evidence="2 3">
    <name type="scientific">Cymbomonas tetramitiformis</name>
    <dbReference type="NCBI Taxonomy" id="36881"/>
    <lineage>
        <taxon>Eukaryota</taxon>
        <taxon>Viridiplantae</taxon>
        <taxon>Chlorophyta</taxon>
        <taxon>Pyramimonadophyceae</taxon>
        <taxon>Pyramimonadales</taxon>
        <taxon>Pyramimonadaceae</taxon>
        <taxon>Cymbomonas</taxon>
    </lineage>
</organism>
<comment type="caution">
    <text evidence="2">The sequence shown here is derived from an EMBL/GenBank/DDBJ whole genome shotgun (WGS) entry which is preliminary data.</text>
</comment>
<keyword evidence="3" id="KW-1185">Reference proteome</keyword>
<evidence type="ECO:0000313" key="3">
    <source>
        <dbReference type="Proteomes" id="UP001190700"/>
    </source>
</evidence>